<dbReference type="InterPro" id="IPR017853">
    <property type="entry name" value="GH"/>
</dbReference>
<feature type="non-terminal residue" evidence="4">
    <location>
        <position position="146"/>
    </location>
</feature>
<protein>
    <recommendedName>
        <fullName evidence="2">alpha-galactosidase</fullName>
        <ecNumber evidence="2">3.2.1.22</ecNumber>
    </recommendedName>
</protein>
<dbReference type="OrthoDB" id="2108802at2759"/>
<dbReference type="AlphaFoldDB" id="A0A6A6TZH6"/>
<comment type="catalytic activity">
    <reaction evidence="1">
        <text>Hydrolysis of terminal, non-reducing alpha-D-galactose residues in alpha-D-galactosides, including galactose oligosaccharides, galactomannans and galactolipids.</text>
        <dbReference type="EC" id="3.2.1.22"/>
    </reaction>
</comment>
<evidence type="ECO:0000313" key="4">
    <source>
        <dbReference type="EMBL" id="KAF2665475.1"/>
    </source>
</evidence>
<feature type="non-terminal residue" evidence="4">
    <location>
        <position position="1"/>
    </location>
</feature>
<keyword evidence="5" id="KW-1185">Reference proteome</keyword>
<keyword evidence="4" id="KW-0378">Hydrolase</keyword>
<evidence type="ECO:0000259" key="3">
    <source>
        <dbReference type="Pfam" id="PF03537"/>
    </source>
</evidence>
<dbReference type="Gene3D" id="3.20.20.70">
    <property type="entry name" value="Aldolase class I"/>
    <property type="match status" value="1"/>
</dbReference>
<name>A0A6A6TZH6_9PEZI</name>
<proteinExistence type="predicted"/>
<sequence>ICYFSAGTAEDWRPDYASFTSDTKGKCLPDWSGESWVDYTKSAVWDIMAARIKLASEKGCDGIDPDDMDGYANDNGVGLSEKGATTYLKKLAAEAAKYGMGTGLKNALEILPSVKNQVQFAVNEECVQNSGDCASYKSFGKPVYHI</sequence>
<evidence type="ECO:0000256" key="2">
    <source>
        <dbReference type="ARBA" id="ARBA00012755"/>
    </source>
</evidence>
<organism evidence="4 5">
    <name type="scientific">Microthyrium microscopicum</name>
    <dbReference type="NCBI Taxonomy" id="703497"/>
    <lineage>
        <taxon>Eukaryota</taxon>
        <taxon>Fungi</taxon>
        <taxon>Dikarya</taxon>
        <taxon>Ascomycota</taxon>
        <taxon>Pezizomycotina</taxon>
        <taxon>Dothideomycetes</taxon>
        <taxon>Dothideomycetes incertae sedis</taxon>
        <taxon>Microthyriales</taxon>
        <taxon>Microthyriaceae</taxon>
        <taxon>Microthyrium</taxon>
    </lineage>
</organism>
<dbReference type="Pfam" id="PF03537">
    <property type="entry name" value="Glyco_hydro_114"/>
    <property type="match status" value="1"/>
</dbReference>
<dbReference type="Proteomes" id="UP000799302">
    <property type="component" value="Unassembled WGS sequence"/>
</dbReference>
<dbReference type="SUPFAM" id="SSF51445">
    <property type="entry name" value="(Trans)glycosidases"/>
    <property type="match status" value="1"/>
</dbReference>
<gene>
    <name evidence="4" type="ORF">BT63DRAFT_355243</name>
</gene>
<evidence type="ECO:0000313" key="5">
    <source>
        <dbReference type="Proteomes" id="UP000799302"/>
    </source>
</evidence>
<accession>A0A6A6TZH6</accession>
<dbReference type="EMBL" id="MU004240">
    <property type="protein sequence ID" value="KAF2665475.1"/>
    <property type="molecule type" value="Genomic_DNA"/>
</dbReference>
<dbReference type="InterPro" id="IPR013785">
    <property type="entry name" value="Aldolase_TIM"/>
</dbReference>
<feature type="domain" description="Glycoside-hydrolase family GH114 TIM-barrel" evidence="3">
    <location>
        <begin position="1"/>
        <end position="146"/>
    </location>
</feature>
<evidence type="ECO:0000256" key="1">
    <source>
        <dbReference type="ARBA" id="ARBA00001255"/>
    </source>
</evidence>
<reference evidence="4" key="1">
    <citation type="journal article" date="2020" name="Stud. Mycol.">
        <title>101 Dothideomycetes genomes: a test case for predicting lifestyles and emergence of pathogens.</title>
        <authorList>
            <person name="Haridas S."/>
            <person name="Albert R."/>
            <person name="Binder M."/>
            <person name="Bloem J."/>
            <person name="Labutti K."/>
            <person name="Salamov A."/>
            <person name="Andreopoulos B."/>
            <person name="Baker S."/>
            <person name="Barry K."/>
            <person name="Bills G."/>
            <person name="Bluhm B."/>
            <person name="Cannon C."/>
            <person name="Castanera R."/>
            <person name="Culley D."/>
            <person name="Daum C."/>
            <person name="Ezra D."/>
            <person name="Gonzalez J."/>
            <person name="Henrissat B."/>
            <person name="Kuo A."/>
            <person name="Liang C."/>
            <person name="Lipzen A."/>
            <person name="Lutzoni F."/>
            <person name="Magnuson J."/>
            <person name="Mondo S."/>
            <person name="Nolan M."/>
            <person name="Ohm R."/>
            <person name="Pangilinan J."/>
            <person name="Park H.-J."/>
            <person name="Ramirez L."/>
            <person name="Alfaro M."/>
            <person name="Sun H."/>
            <person name="Tritt A."/>
            <person name="Yoshinaga Y."/>
            <person name="Zwiers L.-H."/>
            <person name="Turgeon B."/>
            <person name="Goodwin S."/>
            <person name="Spatafora J."/>
            <person name="Crous P."/>
            <person name="Grigoriev I."/>
        </authorList>
    </citation>
    <scope>NUCLEOTIDE SEQUENCE</scope>
    <source>
        <strain evidence="4">CBS 115976</strain>
    </source>
</reference>
<dbReference type="GO" id="GO:0004557">
    <property type="term" value="F:alpha-galactosidase activity"/>
    <property type="evidence" value="ECO:0007669"/>
    <property type="project" value="UniProtKB-EC"/>
</dbReference>
<dbReference type="PANTHER" id="PTHR35273">
    <property type="entry name" value="ALPHA-1,4 POLYGALACTOSAMINIDASE, PUTATIVE (AFU_ORTHOLOGUE AFUA_3G07890)-RELATED"/>
    <property type="match status" value="1"/>
</dbReference>
<dbReference type="EC" id="3.2.1.22" evidence="2"/>
<dbReference type="PANTHER" id="PTHR35273:SF2">
    <property type="entry name" value="ALPHA-GALACTOSIDASE"/>
    <property type="match status" value="1"/>
</dbReference>
<dbReference type="InterPro" id="IPR004352">
    <property type="entry name" value="GH114_TIM-barrel"/>
</dbReference>